<accession>A0AAE1A251</accession>
<comment type="caution">
    <text evidence="1">The sequence shown here is derived from an EMBL/GenBank/DDBJ whole genome shotgun (WGS) entry which is preliminary data.</text>
</comment>
<sequence length="126" mass="14183">MTVCIIVWEKIVDGQTVYRLYHCVRGVSRWPNYQVLITEWKEFVDGQTVYNLHRCVEGCGDCPCFRPGPAVLSWPLDRSSCTAGGDHSPGPAWTVRSIVLPDGRRRPLTCCDKSRWGQLGSARVTT</sequence>
<evidence type="ECO:0000313" key="1">
    <source>
        <dbReference type="EMBL" id="KAK3779286.1"/>
    </source>
</evidence>
<keyword evidence="2" id="KW-1185">Reference proteome</keyword>
<evidence type="ECO:0000313" key="2">
    <source>
        <dbReference type="Proteomes" id="UP001283361"/>
    </source>
</evidence>
<dbReference type="EMBL" id="JAWDGP010002856">
    <property type="protein sequence ID" value="KAK3779286.1"/>
    <property type="molecule type" value="Genomic_DNA"/>
</dbReference>
<dbReference type="AlphaFoldDB" id="A0AAE1A251"/>
<reference evidence="1" key="1">
    <citation type="journal article" date="2023" name="G3 (Bethesda)">
        <title>A reference genome for the long-term kleptoplast-retaining sea slug Elysia crispata morphotype clarki.</title>
        <authorList>
            <person name="Eastman K.E."/>
            <person name="Pendleton A.L."/>
            <person name="Shaikh M.A."/>
            <person name="Suttiyut T."/>
            <person name="Ogas R."/>
            <person name="Tomko P."/>
            <person name="Gavelis G."/>
            <person name="Widhalm J.R."/>
            <person name="Wisecaver J.H."/>
        </authorList>
    </citation>
    <scope>NUCLEOTIDE SEQUENCE</scope>
    <source>
        <strain evidence="1">ECLA1</strain>
    </source>
</reference>
<gene>
    <name evidence="1" type="ORF">RRG08_057656</name>
</gene>
<name>A0AAE1A251_9GAST</name>
<organism evidence="1 2">
    <name type="scientific">Elysia crispata</name>
    <name type="common">lettuce slug</name>
    <dbReference type="NCBI Taxonomy" id="231223"/>
    <lineage>
        <taxon>Eukaryota</taxon>
        <taxon>Metazoa</taxon>
        <taxon>Spiralia</taxon>
        <taxon>Lophotrochozoa</taxon>
        <taxon>Mollusca</taxon>
        <taxon>Gastropoda</taxon>
        <taxon>Heterobranchia</taxon>
        <taxon>Euthyneura</taxon>
        <taxon>Panpulmonata</taxon>
        <taxon>Sacoglossa</taxon>
        <taxon>Placobranchoidea</taxon>
        <taxon>Plakobranchidae</taxon>
        <taxon>Elysia</taxon>
    </lineage>
</organism>
<protein>
    <submittedName>
        <fullName evidence="1">Uncharacterized protein</fullName>
    </submittedName>
</protein>
<dbReference type="Proteomes" id="UP001283361">
    <property type="component" value="Unassembled WGS sequence"/>
</dbReference>
<proteinExistence type="predicted"/>